<organism evidence="1 2">
    <name type="scientific">Priestia koreensis</name>
    <dbReference type="NCBI Taxonomy" id="284581"/>
    <lineage>
        <taxon>Bacteria</taxon>
        <taxon>Bacillati</taxon>
        <taxon>Bacillota</taxon>
        <taxon>Bacilli</taxon>
        <taxon>Bacillales</taxon>
        <taxon>Bacillaceae</taxon>
        <taxon>Priestia</taxon>
    </lineage>
</organism>
<evidence type="ECO:0000313" key="1">
    <source>
        <dbReference type="EMBL" id="KOO47513.1"/>
    </source>
</evidence>
<dbReference type="RefSeq" id="WP_053400419.1">
    <property type="nucleotide sequence ID" value="NZ_LILC01000007.1"/>
</dbReference>
<proteinExistence type="predicted"/>
<accession>A0A0M0LA53</accession>
<keyword evidence="2" id="KW-1185">Reference proteome</keyword>
<sequence>MYLSGGLFRRIPCGKRIRSRKTLFAAKEITVLENSKIQNIPFCGMMKNIKIDFKGVSGGEKREKI</sequence>
<gene>
    <name evidence="1" type="ORF">AMD01_05575</name>
</gene>
<comment type="caution">
    <text evidence="1">The sequence shown here is derived from an EMBL/GenBank/DDBJ whole genome shotgun (WGS) entry which is preliminary data.</text>
</comment>
<reference evidence="2" key="1">
    <citation type="submission" date="2015-08" db="EMBL/GenBank/DDBJ databases">
        <title>Fjat-14210 dsm16467.</title>
        <authorList>
            <person name="Liu B."/>
            <person name="Wang J."/>
            <person name="Zhu Y."/>
            <person name="Liu G."/>
            <person name="Chen Q."/>
            <person name="Chen Z."/>
            <person name="Lan J."/>
            <person name="Che J."/>
            <person name="Ge C."/>
            <person name="Shi H."/>
            <person name="Pan Z."/>
            <person name="Liu X."/>
        </authorList>
    </citation>
    <scope>NUCLEOTIDE SEQUENCE [LARGE SCALE GENOMIC DNA]</scope>
    <source>
        <strain evidence="2">DSM 16467</strain>
    </source>
</reference>
<dbReference type="STRING" id="284581.AMD01_05575"/>
<dbReference type="AlphaFoldDB" id="A0A0M0LA53"/>
<evidence type="ECO:0000313" key="2">
    <source>
        <dbReference type="Proteomes" id="UP000037558"/>
    </source>
</evidence>
<name>A0A0M0LA53_9BACI</name>
<dbReference type="EMBL" id="LILC01000007">
    <property type="protein sequence ID" value="KOO47513.1"/>
    <property type="molecule type" value="Genomic_DNA"/>
</dbReference>
<protein>
    <submittedName>
        <fullName evidence="1">Uncharacterized protein</fullName>
    </submittedName>
</protein>
<dbReference type="PATRIC" id="fig|284581.3.peg.4501"/>
<dbReference type="Proteomes" id="UP000037558">
    <property type="component" value="Unassembled WGS sequence"/>
</dbReference>